<evidence type="ECO:0000259" key="6">
    <source>
        <dbReference type="PROSITE" id="PS51471"/>
    </source>
</evidence>
<dbReference type="PROSITE" id="PS51471">
    <property type="entry name" value="FE2OG_OXY"/>
    <property type="match status" value="1"/>
</dbReference>
<dbReference type="GO" id="GO:0051213">
    <property type="term" value="F:dioxygenase activity"/>
    <property type="evidence" value="ECO:0007669"/>
    <property type="project" value="InterPro"/>
</dbReference>
<name>A0A2B7XV21_POLH7</name>
<evidence type="ECO:0000256" key="3">
    <source>
        <dbReference type="ARBA" id="ARBA00022833"/>
    </source>
</evidence>
<dbReference type="PROSITE" id="PS51999">
    <property type="entry name" value="ZF_GRF"/>
    <property type="match status" value="1"/>
</dbReference>
<dbReference type="PANTHER" id="PTHR31212">
    <property type="entry name" value="ALPHA-KETOGLUTARATE-DEPENDENT DIOXYGENASE ALKB HOMOLOG 3"/>
    <property type="match status" value="1"/>
</dbReference>
<evidence type="ECO:0000256" key="1">
    <source>
        <dbReference type="ARBA" id="ARBA00022723"/>
    </source>
</evidence>
<feature type="region of interest" description="Disordered" evidence="5">
    <location>
        <begin position="1"/>
        <end position="39"/>
    </location>
</feature>
<dbReference type="Gene3D" id="2.60.120.590">
    <property type="entry name" value="Alpha-ketoglutarate-dependent dioxygenase AlkB-like"/>
    <property type="match status" value="1"/>
</dbReference>
<dbReference type="GO" id="GO:0008270">
    <property type="term" value="F:zinc ion binding"/>
    <property type="evidence" value="ECO:0007669"/>
    <property type="project" value="UniProtKB-KW"/>
</dbReference>
<evidence type="ECO:0000313" key="9">
    <source>
        <dbReference type="Proteomes" id="UP000224634"/>
    </source>
</evidence>
<dbReference type="GO" id="GO:0006307">
    <property type="term" value="P:DNA alkylation repair"/>
    <property type="evidence" value="ECO:0007669"/>
    <property type="project" value="InterPro"/>
</dbReference>
<reference evidence="8 9" key="1">
    <citation type="submission" date="2017-10" db="EMBL/GenBank/DDBJ databases">
        <title>Comparative genomics in systemic dimorphic fungi from Ajellomycetaceae.</title>
        <authorList>
            <person name="Munoz J.F."/>
            <person name="Mcewen J.G."/>
            <person name="Clay O.K."/>
            <person name="Cuomo C.A."/>
        </authorList>
    </citation>
    <scope>NUCLEOTIDE SEQUENCE [LARGE SCALE GENOMIC DNA]</scope>
    <source>
        <strain evidence="8 9">UAMH7299</strain>
    </source>
</reference>
<dbReference type="PANTHER" id="PTHR31212:SF4">
    <property type="entry name" value="ALPHA-KETOGLUTARATE-DEPENDENT DIOXYGENASE ALKB HOMOLOG 3"/>
    <property type="match status" value="1"/>
</dbReference>
<dbReference type="InterPro" id="IPR005123">
    <property type="entry name" value="Oxoglu/Fe-dep_dioxygenase_dom"/>
</dbReference>
<keyword evidence="3" id="KW-0862">Zinc</keyword>
<feature type="domain" description="Fe2OG dioxygenase" evidence="6">
    <location>
        <begin position="258"/>
        <end position="376"/>
    </location>
</feature>
<keyword evidence="2 4" id="KW-0863">Zinc-finger</keyword>
<dbReference type="InterPro" id="IPR037151">
    <property type="entry name" value="AlkB-like_sf"/>
</dbReference>
<organism evidence="8 9">
    <name type="scientific">Polytolypa hystricis (strain UAMH7299)</name>
    <dbReference type="NCBI Taxonomy" id="1447883"/>
    <lineage>
        <taxon>Eukaryota</taxon>
        <taxon>Fungi</taxon>
        <taxon>Dikarya</taxon>
        <taxon>Ascomycota</taxon>
        <taxon>Pezizomycotina</taxon>
        <taxon>Eurotiomycetes</taxon>
        <taxon>Eurotiomycetidae</taxon>
        <taxon>Onygenales</taxon>
        <taxon>Onygenales incertae sedis</taxon>
        <taxon>Polytolypa</taxon>
    </lineage>
</organism>
<evidence type="ECO:0000256" key="5">
    <source>
        <dbReference type="SAM" id="MobiDB-lite"/>
    </source>
</evidence>
<dbReference type="EMBL" id="PDNA01000112">
    <property type="protein sequence ID" value="PGH12850.1"/>
    <property type="molecule type" value="Genomic_DNA"/>
</dbReference>
<evidence type="ECO:0000313" key="8">
    <source>
        <dbReference type="EMBL" id="PGH12850.1"/>
    </source>
</evidence>
<proteinExistence type="predicted"/>
<evidence type="ECO:0000256" key="4">
    <source>
        <dbReference type="PROSITE-ProRule" id="PRU01343"/>
    </source>
</evidence>
<dbReference type="InterPro" id="IPR027450">
    <property type="entry name" value="AlkB-like"/>
</dbReference>
<accession>A0A2B7XV21</accession>
<gene>
    <name evidence="8" type="ORF">AJ80_06559</name>
</gene>
<feature type="compositionally biased region" description="Basic residues" evidence="5">
    <location>
        <begin position="1"/>
        <end position="10"/>
    </location>
</feature>
<keyword evidence="9" id="KW-1185">Reference proteome</keyword>
<dbReference type="SUPFAM" id="SSF51197">
    <property type="entry name" value="Clavaminate synthase-like"/>
    <property type="match status" value="1"/>
</dbReference>
<comment type="caution">
    <text evidence="8">The sequence shown here is derived from an EMBL/GenBank/DDBJ whole genome shotgun (WGS) entry which is preliminary data.</text>
</comment>
<dbReference type="Pfam" id="PF06839">
    <property type="entry name" value="Zn_ribbon_GRF"/>
    <property type="match status" value="1"/>
</dbReference>
<dbReference type="OrthoDB" id="545910at2759"/>
<evidence type="ECO:0000259" key="7">
    <source>
        <dbReference type="PROSITE" id="PS51999"/>
    </source>
</evidence>
<evidence type="ECO:0000256" key="2">
    <source>
        <dbReference type="ARBA" id="ARBA00022771"/>
    </source>
</evidence>
<protein>
    <submittedName>
        <fullName evidence="8">Uncharacterized protein</fullName>
    </submittedName>
</protein>
<dbReference type="InterPro" id="IPR032854">
    <property type="entry name" value="ALKBH3"/>
</dbReference>
<dbReference type="FunFam" id="2.60.120.590:FF:000010">
    <property type="entry name" value="GRF zinc finger domain protein"/>
    <property type="match status" value="1"/>
</dbReference>
<dbReference type="Pfam" id="PF13532">
    <property type="entry name" value="2OG-FeII_Oxy_2"/>
    <property type="match status" value="1"/>
</dbReference>
<dbReference type="STRING" id="1447883.A0A2B7XV21"/>
<dbReference type="Proteomes" id="UP000224634">
    <property type="component" value="Unassembled WGS sequence"/>
</dbReference>
<dbReference type="InterPro" id="IPR010666">
    <property type="entry name" value="Znf_GRF"/>
</dbReference>
<dbReference type="AlphaFoldDB" id="A0A2B7XV21"/>
<sequence>MDRYPSKKRALSPEVQETCIPHSNEPPIPSPTSTTYEEESTDFKLAILASLHPNHNEESLLEALLLSDGSVEQASATLKQHEAAPSKKRPTLSNIGYQSSLSSYISGTTPENTRPAKKLSLTKKTKTIYLYTPEDVEAHTPCSIIHNLLPPEQADALLRELLKEAATYERTTFQLFDKVVKSPHTFCFYVNGQDEVERQKAEFYYDGKKPEHVRCSTPEMLKACAQVEEAVNKEAQRRIQDFYPEQNKLKYQSPDSWKPNTAFVNCYAGPQENLGYHSDQLTYLGPRAIVGSLSLGVSREFRVRKIVAEDDEHCKDDGSLADAQGQISIHLPHNSLLVMHAEMQEEWKHSVAPARTIDMHPISKNTRINITYREYKEYLHPKLMPKCKCGVPAVLRCVQRKRENRGRYMWMCQTNYVPGKGGCSFFQWVEFDDNGLPPWVKATTDQKSRH</sequence>
<feature type="domain" description="GRF-type" evidence="7">
    <location>
        <begin position="387"/>
        <end position="432"/>
    </location>
</feature>
<keyword evidence="1" id="KW-0479">Metal-binding</keyword>